<dbReference type="AlphaFoldDB" id="T1J4F6"/>
<sequence>MTTVYTNETKRNLRCAWRRITTLKTPKHYDLTAQLIYSYNLQMLKANFLLDWLMYTVPLGLESDQRNNNNGFIDQKKGDFEESRTGIETKSLFEQKLDSSCPKDVIF</sequence>
<dbReference type="EMBL" id="JH431845">
    <property type="status" value="NOT_ANNOTATED_CDS"/>
    <property type="molecule type" value="Genomic_DNA"/>
</dbReference>
<evidence type="ECO:0000313" key="1">
    <source>
        <dbReference type="EnsemblMetazoa" id="SMAR008489-PA"/>
    </source>
</evidence>
<evidence type="ECO:0000313" key="2">
    <source>
        <dbReference type="Proteomes" id="UP000014500"/>
    </source>
</evidence>
<dbReference type="EnsemblMetazoa" id="SMAR008489-RA">
    <property type="protein sequence ID" value="SMAR008489-PA"/>
    <property type="gene ID" value="SMAR008489"/>
</dbReference>
<keyword evidence="2" id="KW-1185">Reference proteome</keyword>
<accession>T1J4F6</accession>
<proteinExistence type="predicted"/>
<name>T1J4F6_STRMM</name>
<reference evidence="2" key="1">
    <citation type="submission" date="2011-05" db="EMBL/GenBank/DDBJ databases">
        <authorList>
            <person name="Richards S.R."/>
            <person name="Qu J."/>
            <person name="Jiang H."/>
            <person name="Jhangiani S.N."/>
            <person name="Agravi P."/>
            <person name="Goodspeed R."/>
            <person name="Gross S."/>
            <person name="Mandapat C."/>
            <person name="Jackson L."/>
            <person name="Mathew T."/>
            <person name="Pu L."/>
            <person name="Thornton R."/>
            <person name="Saada N."/>
            <person name="Wilczek-Boney K.B."/>
            <person name="Lee S."/>
            <person name="Kovar C."/>
            <person name="Wu Y."/>
            <person name="Scherer S.E."/>
            <person name="Worley K.C."/>
            <person name="Muzny D.M."/>
            <person name="Gibbs R."/>
        </authorList>
    </citation>
    <scope>NUCLEOTIDE SEQUENCE</scope>
    <source>
        <strain evidence="2">Brora</strain>
    </source>
</reference>
<organism evidence="1 2">
    <name type="scientific">Strigamia maritima</name>
    <name type="common">European centipede</name>
    <name type="synonym">Geophilus maritimus</name>
    <dbReference type="NCBI Taxonomy" id="126957"/>
    <lineage>
        <taxon>Eukaryota</taxon>
        <taxon>Metazoa</taxon>
        <taxon>Ecdysozoa</taxon>
        <taxon>Arthropoda</taxon>
        <taxon>Myriapoda</taxon>
        <taxon>Chilopoda</taxon>
        <taxon>Pleurostigmophora</taxon>
        <taxon>Geophilomorpha</taxon>
        <taxon>Linotaeniidae</taxon>
        <taxon>Strigamia</taxon>
    </lineage>
</organism>
<dbReference type="HOGENOM" id="CLU_2213210_0_0_1"/>
<protein>
    <submittedName>
        <fullName evidence="1">Uncharacterized protein</fullName>
    </submittedName>
</protein>
<dbReference type="Proteomes" id="UP000014500">
    <property type="component" value="Unassembled WGS sequence"/>
</dbReference>
<reference evidence="1" key="2">
    <citation type="submission" date="2015-02" db="UniProtKB">
        <authorList>
            <consortium name="EnsemblMetazoa"/>
        </authorList>
    </citation>
    <scope>IDENTIFICATION</scope>
</reference>